<evidence type="ECO:0000313" key="1">
    <source>
        <dbReference type="EMBL" id="VDI41303.1"/>
    </source>
</evidence>
<sequence length="141" mass="16257">MATPPHDYQLSPLSLPPVCMATPPHDYQLSPLLCHCLQNELRRVYDEYVAEMSNDIEKSIDVDQRLAWCIINSRRSRNTSDILLKLNNKLVNDPESVCAEFANLFEAIAKMSDHTEDKVNNKLLNLIRNRCDNDPIRPVFF</sequence>
<dbReference type="OrthoDB" id="7476844at2759"/>
<dbReference type="EMBL" id="UYJE01005879">
    <property type="protein sequence ID" value="VDI41303.1"/>
    <property type="molecule type" value="Genomic_DNA"/>
</dbReference>
<name>A0A8B6EX45_MYTGA</name>
<dbReference type="Proteomes" id="UP000596742">
    <property type="component" value="Unassembled WGS sequence"/>
</dbReference>
<evidence type="ECO:0000313" key="2">
    <source>
        <dbReference type="Proteomes" id="UP000596742"/>
    </source>
</evidence>
<protein>
    <submittedName>
        <fullName evidence="1">Uncharacterized protein</fullName>
    </submittedName>
</protein>
<dbReference type="AlphaFoldDB" id="A0A8B6EX45"/>
<accession>A0A8B6EX45</accession>
<comment type="caution">
    <text evidence="1">The sequence shown here is derived from an EMBL/GenBank/DDBJ whole genome shotgun (WGS) entry which is preliminary data.</text>
</comment>
<organism evidence="1 2">
    <name type="scientific">Mytilus galloprovincialis</name>
    <name type="common">Mediterranean mussel</name>
    <dbReference type="NCBI Taxonomy" id="29158"/>
    <lineage>
        <taxon>Eukaryota</taxon>
        <taxon>Metazoa</taxon>
        <taxon>Spiralia</taxon>
        <taxon>Lophotrochozoa</taxon>
        <taxon>Mollusca</taxon>
        <taxon>Bivalvia</taxon>
        <taxon>Autobranchia</taxon>
        <taxon>Pteriomorphia</taxon>
        <taxon>Mytilida</taxon>
        <taxon>Mytiloidea</taxon>
        <taxon>Mytilidae</taxon>
        <taxon>Mytilinae</taxon>
        <taxon>Mytilus</taxon>
    </lineage>
</organism>
<keyword evidence="2" id="KW-1185">Reference proteome</keyword>
<proteinExistence type="predicted"/>
<gene>
    <name evidence="1" type="ORF">MGAL_10B089431</name>
</gene>
<reference evidence="1" key="1">
    <citation type="submission" date="2018-11" db="EMBL/GenBank/DDBJ databases">
        <authorList>
            <person name="Alioto T."/>
            <person name="Alioto T."/>
        </authorList>
    </citation>
    <scope>NUCLEOTIDE SEQUENCE</scope>
</reference>